<name>X1NJF1_9ZZZZ</name>
<evidence type="ECO:0000313" key="1">
    <source>
        <dbReference type="EMBL" id="GAI26915.1"/>
    </source>
</evidence>
<comment type="caution">
    <text evidence="1">The sequence shown here is derived from an EMBL/GenBank/DDBJ whole genome shotgun (WGS) entry which is preliminary data.</text>
</comment>
<accession>X1NJF1</accession>
<dbReference type="EMBL" id="BARV01020400">
    <property type="protein sequence ID" value="GAI26915.1"/>
    <property type="molecule type" value="Genomic_DNA"/>
</dbReference>
<gene>
    <name evidence="1" type="ORF">S06H3_34055</name>
</gene>
<organism evidence="1">
    <name type="scientific">marine sediment metagenome</name>
    <dbReference type="NCBI Taxonomy" id="412755"/>
    <lineage>
        <taxon>unclassified sequences</taxon>
        <taxon>metagenomes</taxon>
        <taxon>ecological metagenomes</taxon>
    </lineage>
</organism>
<feature type="non-terminal residue" evidence="1">
    <location>
        <position position="1"/>
    </location>
</feature>
<protein>
    <submittedName>
        <fullName evidence="1">Uncharacterized protein</fullName>
    </submittedName>
</protein>
<reference evidence="1" key="1">
    <citation type="journal article" date="2014" name="Front. Microbiol.">
        <title>High frequency of phylogenetically diverse reductive dehalogenase-homologous genes in deep subseafloor sedimentary metagenomes.</title>
        <authorList>
            <person name="Kawai M."/>
            <person name="Futagami T."/>
            <person name="Toyoda A."/>
            <person name="Takaki Y."/>
            <person name="Nishi S."/>
            <person name="Hori S."/>
            <person name="Arai W."/>
            <person name="Tsubouchi T."/>
            <person name="Morono Y."/>
            <person name="Uchiyama I."/>
            <person name="Ito T."/>
            <person name="Fujiyama A."/>
            <person name="Inagaki F."/>
            <person name="Takami H."/>
        </authorList>
    </citation>
    <scope>NUCLEOTIDE SEQUENCE</scope>
    <source>
        <strain evidence="1">Expedition CK06-06</strain>
    </source>
</reference>
<dbReference type="AlphaFoldDB" id="X1NJF1"/>
<proteinExistence type="predicted"/>
<sequence length="41" mass="4463">DSGELPEPDDLATEAIEHLQAALDELNDLILELESKGKNSE</sequence>